<comment type="caution">
    <text evidence="7">The sequence shown here is derived from an EMBL/GenBank/DDBJ whole genome shotgun (WGS) entry which is preliminary data.</text>
</comment>
<feature type="active site" description="Proton donor" evidence="3">
    <location>
        <position position="159"/>
    </location>
</feature>
<feature type="binding site" evidence="3">
    <location>
        <position position="297"/>
    </location>
    <ligand>
        <name>CTP</name>
        <dbReference type="ChEBI" id="CHEBI:37563"/>
    </ligand>
</feature>
<comment type="pathway">
    <text evidence="3 4">Cofactor biosynthesis; coenzyme A biosynthesis; CoA from (R)-pantothenate: step 2/5.</text>
</comment>
<proteinExistence type="inferred from homology"/>
<dbReference type="Gene3D" id="3.40.50.1950">
    <property type="entry name" value="Flavin prenyltransferase-like"/>
    <property type="match status" value="1"/>
</dbReference>
<keyword evidence="3" id="KW-0511">Multifunctional enzyme</keyword>
<comment type="cofactor">
    <cofactor evidence="3">
        <name>FMN</name>
        <dbReference type="ChEBI" id="CHEBI:58210"/>
    </cofactor>
    <text evidence="3">Binds 1 FMN per subunit.</text>
</comment>
<dbReference type="EC" id="6.3.2.5" evidence="3"/>
<feature type="binding site" evidence="3">
    <location>
        <position position="287"/>
    </location>
    <ligand>
        <name>CTP</name>
        <dbReference type="ChEBI" id="CHEBI:37563"/>
    </ligand>
</feature>
<dbReference type="GO" id="GO:0015937">
    <property type="term" value="P:coenzyme A biosynthetic process"/>
    <property type="evidence" value="ECO:0007669"/>
    <property type="project" value="UniProtKB-UniRule"/>
</dbReference>
<dbReference type="InterPro" id="IPR003382">
    <property type="entry name" value="Flavoprotein"/>
</dbReference>
<evidence type="ECO:0000256" key="3">
    <source>
        <dbReference type="HAMAP-Rule" id="MF_02225"/>
    </source>
</evidence>
<dbReference type="OrthoDB" id="9802554at2"/>
<evidence type="ECO:0000256" key="1">
    <source>
        <dbReference type="ARBA" id="ARBA00022793"/>
    </source>
</evidence>
<keyword evidence="2 3" id="KW-0456">Lyase</keyword>
<evidence type="ECO:0000256" key="2">
    <source>
        <dbReference type="ARBA" id="ARBA00023239"/>
    </source>
</evidence>
<comment type="catalytic activity">
    <reaction evidence="3 4">
        <text>(R)-4'-phosphopantothenate + L-cysteine + CTP = N-[(R)-4-phosphopantothenoyl]-L-cysteine + CMP + diphosphate + H(+)</text>
        <dbReference type="Rhea" id="RHEA:19397"/>
        <dbReference type="ChEBI" id="CHEBI:10986"/>
        <dbReference type="ChEBI" id="CHEBI:15378"/>
        <dbReference type="ChEBI" id="CHEBI:33019"/>
        <dbReference type="ChEBI" id="CHEBI:35235"/>
        <dbReference type="ChEBI" id="CHEBI:37563"/>
        <dbReference type="ChEBI" id="CHEBI:59458"/>
        <dbReference type="ChEBI" id="CHEBI:60377"/>
        <dbReference type="EC" id="6.3.2.5"/>
    </reaction>
</comment>
<dbReference type="InterPro" id="IPR007085">
    <property type="entry name" value="DNA/pantothenate-metab_flavo_C"/>
</dbReference>
<feature type="binding site" evidence="3">
    <location>
        <position position="332"/>
    </location>
    <ligand>
        <name>CTP</name>
        <dbReference type="ChEBI" id="CHEBI:37563"/>
    </ligand>
</feature>
<dbReference type="PANTHER" id="PTHR14359:SF6">
    <property type="entry name" value="PHOSPHOPANTOTHENOYLCYSTEINE DECARBOXYLASE"/>
    <property type="match status" value="1"/>
</dbReference>
<feature type="region of interest" description="Phosphopantothenoylcysteine decarboxylase" evidence="3">
    <location>
        <begin position="1"/>
        <end position="197"/>
    </location>
</feature>
<sequence>MPQLSGKRVLLGVSGGIAAYKTPELVRRLKEQGADVRVVLTQGAKAFVTAMSLQAVSANPVHDNLLDPAAEAAMGHIELAKWADLIVIAPASANLLARLTHGFADDLLTTLCLASTAPIYVAPAMNQQMWAAAATQANMAQLSARGVITIGPDSGEQACGDVGAGRMVQPDAIVAFLQQPRQAAVSAANGSALAGKKVVITAGPTREAIDPVRYLSNFSSGKMGYAVAAAAQAAGATVTLVSGPVQLTTPPGVARVDVDSAEQMLQAVTRLLDEGCDIFIGCAAVADYRMAQIADNKMKKTDADELTLTLVKNPDIIAYVGQHPKRPFTVGFAAETQDLAAYAQDKLTRKNLNMIAANDVSIDGQGFNSDNNALTVYWQNGQQSLPLATKSDIATALIALIADHHNQ</sequence>
<evidence type="ECO:0000313" key="8">
    <source>
        <dbReference type="Proteomes" id="UP000014115"/>
    </source>
</evidence>
<comment type="catalytic activity">
    <reaction evidence="3 4">
        <text>N-[(R)-4-phosphopantothenoyl]-L-cysteine + H(+) = (R)-4'-phosphopantetheine + CO2</text>
        <dbReference type="Rhea" id="RHEA:16793"/>
        <dbReference type="ChEBI" id="CHEBI:15378"/>
        <dbReference type="ChEBI" id="CHEBI:16526"/>
        <dbReference type="ChEBI" id="CHEBI:59458"/>
        <dbReference type="ChEBI" id="CHEBI:61723"/>
        <dbReference type="EC" id="4.1.1.36"/>
    </reaction>
</comment>
<comment type="similarity">
    <text evidence="3 4">In the N-terminal section; belongs to the HFCD (homo-oligomeric flavin containing Cys decarboxylase) superfamily.</text>
</comment>
<dbReference type="SUPFAM" id="SSF52507">
    <property type="entry name" value="Homo-oligomeric flavin-containing Cys decarboxylases, HFCD"/>
    <property type="match status" value="1"/>
</dbReference>
<feature type="binding site" evidence="3">
    <location>
        <position position="350"/>
    </location>
    <ligand>
        <name>CTP</name>
        <dbReference type="ChEBI" id="CHEBI:37563"/>
    </ligand>
</feature>
<dbReference type="GO" id="GO:0004632">
    <property type="term" value="F:phosphopantothenate--cysteine ligase activity"/>
    <property type="evidence" value="ECO:0007669"/>
    <property type="project" value="UniProtKB-UniRule"/>
</dbReference>
<dbReference type="EMBL" id="AMRG01000013">
    <property type="protein sequence ID" value="EKE81476.1"/>
    <property type="molecule type" value="Genomic_DNA"/>
</dbReference>
<dbReference type="GO" id="GO:0071513">
    <property type="term" value="C:phosphopantothenoylcysteine decarboxylase complex"/>
    <property type="evidence" value="ECO:0007669"/>
    <property type="project" value="TreeGrafter"/>
</dbReference>
<dbReference type="Proteomes" id="UP000014115">
    <property type="component" value="Unassembled WGS sequence"/>
</dbReference>
<dbReference type="InterPro" id="IPR005252">
    <property type="entry name" value="CoaBC"/>
</dbReference>
<protein>
    <recommendedName>
        <fullName evidence="3">Coenzyme A biosynthesis bifunctional protein CoaBC</fullName>
    </recommendedName>
    <alternativeName>
        <fullName evidence="3">DNA/pantothenate metabolism flavoprotein</fullName>
    </alternativeName>
    <alternativeName>
        <fullName evidence="3">Phosphopantothenoylcysteine synthetase/decarboxylase</fullName>
        <shortName evidence="3">PPCS-PPCDC</shortName>
    </alternativeName>
    <domain>
        <recommendedName>
            <fullName evidence="3">Phosphopantothenoylcysteine decarboxylase</fullName>
            <shortName evidence="3">PPC decarboxylase</shortName>
            <shortName evidence="3">PPC-DC</shortName>
            <ecNumber evidence="3">4.1.1.36</ecNumber>
        </recommendedName>
        <alternativeName>
            <fullName evidence="3">CoaC</fullName>
        </alternativeName>
    </domain>
    <domain>
        <recommendedName>
            <fullName evidence="3">Phosphopantothenate--cysteine ligase</fullName>
            <ecNumber evidence="3">6.3.2.5</ecNumber>
        </recommendedName>
        <alternativeName>
            <fullName evidence="3">CoaB</fullName>
        </alternativeName>
        <alternativeName>
            <fullName evidence="3">Phosphopantothenoylcysteine synthetase</fullName>
            <shortName evidence="3">PPC synthetase</shortName>
            <shortName evidence="3">PPC-S</shortName>
        </alternativeName>
    </domain>
</protein>
<keyword evidence="3 4" id="KW-0436">Ligase</keyword>
<gene>
    <name evidence="3" type="primary">coaBC</name>
    <name evidence="7" type="ORF">A10D4_10376</name>
</gene>
<evidence type="ECO:0000313" key="7">
    <source>
        <dbReference type="EMBL" id="EKE81476.1"/>
    </source>
</evidence>
<feature type="binding site" evidence="3">
    <location>
        <begin position="281"/>
        <end position="283"/>
    </location>
    <ligand>
        <name>CTP</name>
        <dbReference type="ChEBI" id="CHEBI:37563"/>
    </ligand>
</feature>
<dbReference type="GO" id="GO:0004633">
    <property type="term" value="F:phosphopantothenoylcysteine decarboxylase activity"/>
    <property type="evidence" value="ECO:0007669"/>
    <property type="project" value="UniProtKB-UniRule"/>
</dbReference>
<comment type="function">
    <text evidence="3">Catalyzes two sequential steps in the biosynthesis of coenzyme A. In the first step cysteine is conjugated to 4'-phosphopantothenate to form 4-phosphopantothenoylcysteine. In the second step the latter compound is decarboxylated to form 4'-phosphopantotheine.</text>
</comment>
<keyword evidence="3" id="KW-0479">Metal-binding</keyword>
<dbReference type="EC" id="4.1.1.36" evidence="3"/>
<dbReference type="InterPro" id="IPR035929">
    <property type="entry name" value="CoaB-like_sf"/>
</dbReference>
<feature type="domain" description="DNA/pantothenate metabolism flavoprotein C-terminal" evidence="6">
    <location>
        <begin position="193"/>
        <end position="402"/>
    </location>
</feature>
<dbReference type="Gene3D" id="3.40.50.10300">
    <property type="entry name" value="CoaB-like"/>
    <property type="match status" value="1"/>
</dbReference>
<dbReference type="PATRIC" id="fig|740709.3.peg.2098"/>
<feature type="region of interest" description="Phosphopantothenate--cysteine ligase" evidence="3">
    <location>
        <begin position="198"/>
        <end position="407"/>
    </location>
</feature>
<dbReference type="HAMAP" id="MF_02225">
    <property type="entry name" value="CoaBC"/>
    <property type="match status" value="1"/>
</dbReference>
<dbReference type="GO" id="GO:0046872">
    <property type="term" value="F:metal ion binding"/>
    <property type="evidence" value="ECO:0007669"/>
    <property type="project" value="UniProtKB-KW"/>
</dbReference>
<keyword evidence="1 3" id="KW-0210">Decarboxylase</keyword>
<dbReference type="RefSeq" id="WP_008489396.1">
    <property type="nucleotide sequence ID" value="NZ_AMRG01000013.1"/>
</dbReference>
<dbReference type="SUPFAM" id="SSF102645">
    <property type="entry name" value="CoaB-like"/>
    <property type="match status" value="1"/>
</dbReference>
<comment type="cofactor">
    <cofactor evidence="3">
        <name>Mg(2+)</name>
        <dbReference type="ChEBI" id="CHEBI:18420"/>
    </cofactor>
</comment>
<dbReference type="STRING" id="740709.A10D4_10376"/>
<keyword evidence="8" id="KW-1185">Reference proteome</keyword>
<name>K2JDK4_9GAMM</name>
<feature type="binding site" evidence="3">
    <location>
        <begin position="314"/>
        <end position="317"/>
    </location>
    <ligand>
        <name>CTP</name>
        <dbReference type="ChEBI" id="CHEBI:37563"/>
    </ligand>
</feature>
<keyword evidence="3 4" id="KW-0285">Flavoprotein</keyword>
<evidence type="ECO:0000259" key="6">
    <source>
        <dbReference type="Pfam" id="PF04127"/>
    </source>
</evidence>
<comment type="function">
    <text evidence="4">Catalyzes two steps in the biosynthesis of coenzyme A. In the first step cysteine is conjugated to 4'-phosphopantothenate to form 4-phosphopantothenoylcysteine, in the latter compound is decarboxylated to form 4'-phosphopantotheine.</text>
</comment>
<evidence type="ECO:0000256" key="4">
    <source>
        <dbReference type="RuleBase" id="RU364078"/>
    </source>
</evidence>
<dbReference type="InterPro" id="IPR036551">
    <property type="entry name" value="Flavin_trans-like"/>
</dbReference>
<dbReference type="Pfam" id="PF02441">
    <property type="entry name" value="Flavoprotein"/>
    <property type="match status" value="1"/>
</dbReference>
<comment type="pathway">
    <text evidence="3 4">Cofactor biosynthesis; coenzyme A biosynthesis; CoA from (R)-pantothenate: step 3/5.</text>
</comment>
<keyword evidence="3 4" id="KW-0288">FMN</keyword>
<dbReference type="UniPathway" id="UPA00241">
    <property type="reaction ID" value="UER00353"/>
</dbReference>
<feature type="domain" description="Flavoprotein" evidence="5">
    <location>
        <begin position="7"/>
        <end position="178"/>
    </location>
</feature>
<dbReference type="NCBIfam" id="TIGR00521">
    <property type="entry name" value="coaBC_dfp"/>
    <property type="match status" value="1"/>
</dbReference>
<dbReference type="eggNOG" id="COG0452">
    <property type="taxonomic scope" value="Bacteria"/>
</dbReference>
<comment type="similarity">
    <text evidence="3 4">In the C-terminal section; belongs to the PPC synthetase family.</text>
</comment>
<dbReference type="GO" id="GO:0015941">
    <property type="term" value="P:pantothenate catabolic process"/>
    <property type="evidence" value="ECO:0007669"/>
    <property type="project" value="InterPro"/>
</dbReference>
<dbReference type="AlphaFoldDB" id="K2JDK4"/>
<dbReference type="Pfam" id="PF04127">
    <property type="entry name" value="DFP"/>
    <property type="match status" value="1"/>
</dbReference>
<organism evidence="7 8">
    <name type="scientific">Idiomarina xiamenensis 10-D-4</name>
    <dbReference type="NCBI Taxonomy" id="740709"/>
    <lineage>
        <taxon>Bacteria</taxon>
        <taxon>Pseudomonadati</taxon>
        <taxon>Pseudomonadota</taxon>
        <taxon>Gammaproteobacteria</taxon>
        <taxon>Alteromonadales</taxon>
        <taxon>Idiomarinaceae</taxon>
        <taxon>Idiomarina</taxon>
    </lineage>
</organism>
<dbReference type="GO" id="GO:0010181">
    <property type="term" value="F:FMN binding"/>
    <property type="evidence" value="ECO:0007669"/>
    <property type="project" value="UniProtKB-UniRule"/>
</dbReference>
<accession>K2JDK4</accession>
<evidence type="ECO:0000259" key="5">
    <source>
        <dbReference type="Pfam" id="PF02441"/>
    </source>
</evidence>
<reference evidence="7 8" key="1">
    <citation type="journal article" date="2012" name="J. Bacteriol.">
        <title>Genome Sequence of Idiomarina xiamenensis Type Strain 10-D-4.</title>
        <authorList>
            <person name="Lai Q."/>
            <person name="Wang L."/>
            <person name="Wang W."/>
            <person name="Shao Z."/>
        </authorList>
    </citation>
    <scope>NUCLEOTIDE SEQUENCE [LARGE SCALE GENOMIC DNA]</scope>
    <source>
        <strain evidence="7 8">10-D-4</strain>
    </source>
</reference>
<keyword evidence="3" id="KW-0460">Magnesium</keyword>
<feature type="binding site" evidence="3">
    <location>
        <position position="346"/>
    </location>
    <ligand>
        <name>CTP</name>
        <dbReference type="ChEBI" id="CHEBI:37563"/>
    </ligand>
</feature>
<dbReference type="PANTHER" id="PTHR14359">
    <property type="entry name" value="HOMO-OLIGOMERIC FLAVIN CONTAINING CYS DECARBOXYLASE FAMILY"/>
    <property type="match status" value="1"/>
</dbReference>